<dbReference type="AlphaFoldDB" id="A0A137PF85"/>
<feature type="region of interest" description="Disordered" evidence="10">
    <location>
        <begin position="1"/>
        <end position="23"/>
    </location>
</feature>
<dbReference type="InterPro" id="IPR047192">
    <property type="entry name" value="Euk_RPA1_DBD_C"/>
</dbReference>
<evidence type="ECO:0000259" key="14">
    <source>
        <dbReference type="Pfam" id="PF16900"/>
    </source>
</evidence>
<evidence type="ECO:0000259" key="12">
    <source>
        <dbReference type="Pfam" id="PF04057"/>
    </source>
</evidence>
<evidence type="ECO:0000256" key="9">
    <source>
        <dbReference type="RuleBase" id="RU364130"/>
    </source>
</evidence>
<keyword evidence="3 9" id="KW-0235">DNA replication</keyword>
<feature type="compositionally biased region" description="Low complexity" evidence="10">
    <location>
        <begin position="114"/>
        <end position="128"/>
    </location>
</feature>
<feature type="domain" description="Replication factor A C-terminal" evidence="13">
    <location>
        <begin position="438"/>
        <end position="580"/>
    </location>
</feature>
<dbReference type="InterPro" id="IPR031657">
    <property type="entry name" value="REPA_OB_2"/>
</dbReference>
<comment type="function">
    <text evidence="9">As part of the replication protein A (RPA/RP-A), a single-stranded DNA-binding heterotrimeric complex, may play an essential role in DNA replication, recombination and repair. Binds and stabilizes single-stranded DNA intermediates, preventing complementary DNA reannealing and recruiting different proteins involved in DNA metabolism.</text>
</comment>
<evidence type="ECO:0000313" key="16">
    <source>
        <dbReference type="Proteomes" id="UP000070444"/>
    </source>
</evidence>
<evidence type="ECO:0000256" key="4">
    <source>
        <dbReference type="ARBA" id="ARBA00022723"/>
    </source>
</evidence>
<dbReference type="GO" id="GO:0007004">
    <property type="term" value="P:telomere maintenance via telomerase"/>
    <property type="evidence" value="ECO:0007669"/>
    <property type="project" value="UniProtKB-ARBA"/>
</dbReference>
<evidence type="ECO:0000256" key="1">
    <source>
        <dbReference type="ARBA" id="ARBA00004123"/>
    </source>
</evidence>
<dbReference type="GO" id="GO:0006260">
    <property type="term" value="P:DNA replication"/>
    <property type="evidence" value="ECO:0007669"/>
    <property type="project" value="UniProtKB-KW"/>
</dbReference>
<dbReference type="Pfam" id="PF04057">
    <property type="entry name" value="Rep-A_N"/>
    <property type="match status" value="1"/>
</dbReference>
<evidence type="ECO:0000259" key="13">
    <source>
        <dbReference type="Pfam" id="PF08646"/>
    </source>
</evidence>
<evidence type="ECO:0000256" key="8">
    <source>
        <dbReference type="ARBA" id="ARBA00023242"/>
    </source>
</evidence>
<comment type="similarity">
    <text evidence="2 9">Belongs to the replication factor A protein 1 family.</text>
</comment>
<comment type="subunit">
    <text evidence="9">Component of the heterotrimeric canonical replication protein A complex (RPA).</text>
</comment>
<evidence type="ECO:0000259" key="11">
    <source>
        <dbReference type="Pfam" id="PF01336"/>
    </source>
</evidence>
<dbReference type="GO" id="GO:0006310">
    <property type="term" value="P:DNA recombination"/>
    <property type="evidence" value="ECO:0007669"/>
    <property type="project" value="InterPro"/>
</dbReference>
<dbReference type="InterPro" id="IPR004591">
    <property type="entry name" value="Rfa1"/>
</dbReference>
<evidence type="ECO:0000256" key="10">
    <source>
        <dbReference type="SAM" id="MobiDB-lite"/>
    </source>
</evidence>
<dbReference type="OMA" id="DQCDAFY"/>
<dbReference type="PANTHER" id="PTHR47165:SF4">
    <property type="entry name" value="OS03G0429900 PROTEIN"/>
    <property type="match status" value="1"/>
</dbReference>
<proteinExistence type="inferred from homology"/>
<reference evidence="15 16" key="1">
    <citation type="journal article" date="2015" name="Genome Biol. Evol.">
        <title>Phylogenomic analyses indicate that early fungi evolved digesting cell walls of algal ancestors of land plants.</title>
        <authorList>
            <person name="Chang Y."/>
            <person name="Wang S."/>
            <person name="Sekimoto S."/>
            <person name="Aerts A.L."/>
            <person name="Choi C."/>
            <person name="Clum A."/>
            <person name="LaButti K.M."/>
            <person name="Lindquist E.A."/>
            <person name="Yee Ngan C."/>
            <person name="Ohm R.A."/>
            <person name="Salamov A.A."/>
            <person name="Grigoriev I.V."/>
            <person name="Spatafora J.W."/>
            <person name="Berbee M.L."/>
        </authorList>
    </citation>
    <scope>NUCLEOTIDE SEQUENCE [LARGE SCALE GENOMIC DNA]</scope>
    <source>
        <strain evidence="15 16">NRRL 28638</strain>
    </source>
</reference>
<dbReference type="SUPFAM" id="SSF50249">
    <property type="entry name" value="Nucleic acid-binding proteins"/>
    <property type="match status" value="4"/>
</dbReference>
<dbReference type="Pfam" id="PF08646">
    <property type="entry name" value="Rep_fac-A_C"/>
    <property type="match status" value="1"/>
</dbReference>
<dbReference type="Pfam" id="PF16900">
    <property type="entry name" value="REPA_OB_2"/>
    <property type="match status" value="1"/>
</dbReference>
<evidence type="ECO:0000256" key="5">
    <source>
        <dbReference type="ARBA" id="ARBA00022771"/>
    </source>
</evidence>
<evidence type="ECO:0000313" key="15">
    <source>
        <dbReference type="EMBL" id="KXN73659.1"/>
    </source>
</evidence>
<feature type="domain" description="Replication protein A OB" evidence="14">
    <location>
        <begin position="284"/>
        <end position="380"/>
    </location>
</feature>
<dbReference type="OrthoDB" id="1751331at2759"/>
<evidence type="ECO:0000256" key="2">
    <source>
        <dbReference type="ARBA" id="ARBA00005690"/>
    </source>
</evidence>
<keyword evidence="7 9" id="KW-0238">DNA-binding</keyword>
<name>A0A137PF85_CONC2</name>
<evidence type="ECO:0000256" key="7">
    <source>
        <dbReference type="ARBA" id="ARBA00023125"/>
    </source>
</evidence>
<gene>
    <name evidence="15" type="ORF">CONCODRAFT_77237</name>
</gene>
<dbReference type="FunFam" id="2.40.50.140:FF:000064">
    <property type="entry name" value="Replication protein A subunit"/>
    <property type="match status" value="1"/>
</dbReference>
<comment type="subcellular location">
    <subcellularLocation>
        <location evidence="1 9">Nucleus</location>
    </subcellularLocation>
</comment>
<keyword evidence="16" id="KW-1185">Reference proteome</keyword>
<dbReference type="FunFam" id="2.40.50.140:FF:000090">
    <property type="entry name" value="Replication protein A subunit"/>
    <property type="match status" value="1"/>
</dbReference>
<evidence type="ECO:0000256" key="3">
    <source>
        <dbReference type="ARBA" id="ARBA00022705"/>
    </source>
</evidence>
<dbReference type="InterPro" id="IPR013955">
    <property type="entry name" value="Rep_factor-A_C"/>
</dbReference>
<dbReference type="InterPro" id="IPR007199">
    <property type="entry name" value="Rep_factor-A_N"/>
</dbReference>
<feature type="compositionally biased region" description="Polar residues" evidence="10">
    <location>
        <begin position="1"/>
        <end position="22"/>
    </location>
</feature>
<feature type="domain" description="OB" evidence="11">
    <location>
        <begin position="175"/>
        <end position="259"/>
    </location>
</feature>
<dbReference type="InterPro" id="IPR004365">
    <property type="entry name" value="NA-bd_OB_tRNA"/>
</dbReference>
<keyword evidence="4 9" id="KW-0479">Metal-binding</keyword>
<dbReference type="GO" id="GO:0008270">
    <property type="term" value="F:zinc ion binding"/>
    <property type="evidence" value="ECO:0007669"/>
    <property type="project" value="UniProtKB-KW"/>
</dbReference>
<dbReference type="NCBIfam" id="TIGR00617">
    <property type="entry name" value="rpa1"/>
    <property type="match status" value="1"/>
</dbReference>
<dbReference type="PANTHER" id="PTHR47165">
    <property type="entry name" value="OS03G0429900 PROTEIN"/>
    <property type="match status" value="1"/>
</dbReference>
<dbReference type="STRING" id="796925.A0A137PF85"/>
<feature type="domain" description="Replication factor-A protein 1 N-terminal" evidence="12">
    <location>
        <begin position="3"/>
        <end position="107"/>
    </location>
</feature>
<protein>
    <recommendedName>
        <fullName evidence="9">Replication protein A subunit</fullName>
    </recommendedName>
</protein>
<organism evidence="15 16">
    <name type="scientific">Conidiobolus coronatus (strain ATCC 28846 / CBS 209.66 / NRRL 28638)</name>
    <name type="common">Delacroixia coronata</name>
    <dbReference type="NCBI Taxonomy" id="796925"/>
    <lineage>
        <taxon>Eukaryota</taxon>
        <taxon>Fungi</taxon>
        <taxon>Fungi incertae sedis</taxon>
        <taxon>Zoopagomycota</taxon>
        <taxon>Entomophthoromycotina</taxon>
        <taxon>Entomophthoromycetes</taxon>
        <taxon>Entomophthorales</taxon>
        <taxon>Ancylistaceae</taxon>
        <taxon>Conidiobolus</taxon>
    </lineage>
</organism>
<dbReference type="Gene3D" id="2.40.50.140">
    <property type="entry name" value="Nucleic acid-binding proteins"/>
    <property type="match status" value="4"/>
</dbReference>
<dbReference type="GO" id="GO:0005662">
    <property type="term" value="C:DNA replication factor A complex"/>
    <property type="evidence" value="ECO:0007669"/>
    <property type="project" value="UniProtKB-ARBA"/>
</dbReference>
<dbReference type="CDD" id="cd04475">
    <property type="entry name" value="RPA1_DBD_B"/>
    <property type="match status" value="1"/>
</dbReference>
<sequence length="590" mass="65375">MQLTPNAVDNLNNNGAGTQTHNPPLILKLVGCKKVEREGDDKPKTVRYRVILSDGEKSIQGLVLPKLQHLFDENKIPDQSILAISQIGVSKNGKSSFIILHEFTVVQPNSAQESAPPAQTNPQPTTSSGVINTSGNQQFQQLQKQPPPFQGNPQADPNAPITVPIASINPYQTNWTVMGRVSAKSGIKNYNNAKGPGKLFNFNIIDQSGEIRATCFNEQVDQFYDMIQMNKVYYLTQAKVNAARKEFSSLDHNYELVLNSNTNIVLTQANSSNIPKNHYSFKKLTEIELIETNTLIDVIGVIKSANDLTTIMTKNGNEVAKRDVFLVDDSKRSIRLTLWGENATSTKVDGNPIIACKGLRVSEFNGKNLSASTGCTIEVNPEIDESYALRGWFDANGHKENFDSFSTATPTASNSKAQISEISSIKDQQVEQSDKPLFFNIIASILHIRNSASMFYPACAADNCNKKVIARENDWFCESCNRSFPNPKYRYTLSANVADHTGQLWISIFDAVGSELLQKSADQIHSIGEADPEQVKEYINVACNKQFIFKCTARNEIWNDVSRIKYTVLSASPIDFTHQSGVILSELSHL</sequence>
<accession>A0A137PF85</accession>
<dbReference type="InterPro" id="IPR012340">
    <property type="entry name" value="NA-bd_OB-fold"/>
</dbReference>
<dbReference type="GO" id="GO:0006281">
    <property type="term" value="P:DNA repair"/>
    <property type="evidence" value="ECO:0007669"/>
    <property type="project" value="InterPro"/>
</dbReference>
<dbReference type="CDD" id="cd04476">
    <property type="entry name" value="RPA1_DBD_C"/>
    <property type="match status" value="1"/>
</dbReference>
<keyword evidence="5 9" id="KW-0863">Zinc-finger</keyword>
<dbReference type="FunFam" id="2.40.50.140:FF:000041">
    <property type="entry name" value="Replication protein A subunit"/>
    <property type="match status" value="1"/>
</dbReference>
<feature type="region of interest" description="Disordered" evidence="10">
    <location>
        <begin position="109"/>
        <end position="160"/>
    </location>
</feature>
<dbReference type="EMBL" id="KQ964433">
    <property type="protein sequence ID" value="KXN73659.1"/>
    <property type="molecule type" value="Genomic_DNA"/>
</dbReference>
<dbReference type="GO" id="GO:0000781">
    <property type="term" value="C:chromosome, telomeric region"/>
    <property type="evidence" value="ECO:0007669"/>
    <property type="project" value="UniProtKB-ARBA"/>
</dbReference>
<evidence type="ECO:0000256" key="6">
    <source>
        <dbReference type="ARBA" id="ARBA00022833"/>
    </source>
</evidence>
<keyword evidence="6 9" id="KW-0862">Zinc</keyword>
<dbReference type="CDD" id="cd04474">
    <property type="entry name" value="RPA1_DBD_A"/>
    <property type="match status" value="1"/>
</dbReference>
<keyword evidence="8 9" id="KW-0539">Nucleus</keyword>
<dbReference type="GO" id="GO:0003677">
    <property type="term" value="F:DNA binding"/>
    <property type="evidence" value="ECO:0007669"/>
    <property type="project" value="UniProtKB-KW"/>
</dbReference>
<dbReference type="Pfam" id="PF01336">
    <property type="entry name" value="tRNA_anti-codon"/>
    <property type="match status" value="1"/>
</dbReference>
<dbReference type="Proteomes" id="UP000070444">
    <property type="component" value="Unassembled WGS sequence"/>
</dbReference>